<organism evidence="1 2">
    <name type="scientific">Caerostris darwini</name>
    <dbReference type="NCBI Taxonomy" id="1538125"/>
    <lineage>
        <taxon>Eukaryota</taxon>
        <taxon>Metazoa</taxon>
        <taxon>Ecdysozoa</taxon>
        <taxon>Arthropoda</taxon>
        <taxon>Chelicerata</taxon>
        <taxon>Arachnida</taxon>
        <taxon>Araneae</taxon>
        <taxon>Araneomorphae</taxon>
        <taxon>Entelegynae</taxon>
        <taxon>Araneoidea</taxon>
        <taxon>Araneidae</taxon>
        <taxon>Caerostris</taxon>
    </lineage>
</organism>
<accession>A0AAV4T3E1</accession>
<dbReference type="AlphaFoldDB" id="A0AAV4T3E1"/>
<sequence length="106" mass="11820">MYFARNLGSGSIQDAVLHQLLLPGTDERLNFVTWALTQLKRDPQWLLPLCGLMKTTVTSIRKTVVGSSNPCEYLTKLMFSSCECLDDAYPTFCQDVPVGNSLKTES</sequence>
<dbReference type="EMBL" id="BPLQ01008595">
    <property type="protein sequence ID" value="GIY38373.1"/>
    <property type="molecule type" value="Genomic_DNA"/>
</dbReference>
<proteinExistence type="predicted"/>
<gene>
    <name evidence="1" type="ORF">CDAR_504821</name>
</gene>
<name>A0AAV4T3E1_9ARAC</name>
<dbReference type="Proteomes" id="UP001054837">
    <property type="component" value="Unassembled WGS sequence"/>
</dbReference>
<comment type="caution">
    <text evidence="1">The sequence shown here is derived from an EMBL/GenBank/DDBJ whole genome shotgun (WGS) entry which is preliminary data.</text>
</comment>
<protein>
    <submittedName>
        <fullName evidence="1">Uncharacterized protein</fullName>
    </submittedName>
</protein>
<evidence type="ECO:0000313" key="1">
    <source>
        <dbReference type="EMBL" id="GIY38373.1"/>
    </source>
</evidence>
<evidence type="ECO:0000313" key="2">
    <source>
        <dbReference type="Proteomes" id="UP001054837"/>
    </source>
</evidence>
<reference evidence="1 2" key="1">
    <citation type="submission" date="2021-06" db="EMBL/GenBank/DDBJ databases">
        <title>Caerostris darwini draft genome.</title>
        <authorList>
            <person name="Kono N."/>
            <person name="Arakawa K."/>
        </authorList>
    </citation>
    <scope>NUCLEOTIDE SEQUENCE [LARGE SCALE GENOMIC DNA]</scope>
</reference>
<keyword evidence="2" id="KW-1185">Reference proteome</keyword>